<evidence type="ECO:0000313" key="2">
    <source>
        <dbReference type="EMBL" id="WVZ81113.1"/>
    </source>
</evidence>
<dbReference type="PANTHER" id="PTHR48258:SF6">
    <property type="entry name" value="LEUCINE-RICH REPEAT DOMAIN, L DOMAIN-CONTAINING PROTEIN"/>
    <property type="match status" value="1"/>
</dbReference>
<protein>
    <recommendedName>
        <fullName evidence="1">DUF4218 domain-containing protein</fullName>
    </recommendedName>
</protein>
<evidence type="ECO:0000259" key="1">
    <source>
        <dbReference type="Pfam" id="PF13960"/>
    </source>
</evidence>
<gene>
    <name evidence="2" type="ORF">U9M48_028529</name>
</gene>
<organism evidence="2 3">
    <name type="scientific">Paspalum notatum var. saurae</name>
    <dbReference type="NCBI Taxonomy" id="547442"/>
    <lineage>
        <taxon>Eukaryota</taxon>
        <taxon>Viridiplantae</taxon>
        <taxon>Streptophyta</taxon>
        <taxon>Embryophyta</taxon>
        <taxon>Tracheophyta</taxon>
        <taxon>Spermatophyta</taxon>
        <taxon>Magnoliopsida</taxon>
        <taxon>Liliopsida</taxon>
        <taxon>Poales</taxon>
        <taxon>Poaceae</taxon>
        <taxon>PACMAD clade</taxon>
        <taxon>Panicoideae</taxon>
        <taxon>Andropogonodae</taxon>
        <taxon>Paspaleae</taxon>
        <taxon>Paspalinae</taxon>
        <taxon>Paspalum</taxon>
    </lineage>
</organism>
<dbReference type="PANTHER" id="PTHR48258">
    <property type="entry name" value="DUF4218 DOMAIN-CONTAINING PROTEIN-RELATED"/>
    <property type="match status" value="1"/>
</dbReference>
<sequence length="225" mass="26250">MVGLKEHNWTHKSIIRELPYAEALMLPHTIDLMHQESNVAESIISTCFDVTDKLKDNIKASKDMALICDRLALELRVSNKGHENRYGANLRRAVNLKTGKLTGLKSHDYHVIMERLLSIMFRGYFKDELWRIFAELSYVYRELCANIVSKRLMKKFEKEIPLLVCKLEMVFPPGFMNVMQHLLVHLAWEDLVGGPVQFRWMYPIERGLKRLKATVRNKASRGLYC</sequence>
<evidence type="ECO:0000313" key="3">
    <source>
        <dbReference type="Proteomes" id="UP001341281"/>
    </source>
</evidence>
<dbReference type="Pfam" id="PF13960">
    <property type="entry name" value="DUF4218"/>
    <property type="match status" value="1"/>
</dbReference>
<name>A0AAQ3TX02_PASNO</name>
<dbReference type="Proteomes" id="UP001341281">
    <property type="component" value="Chromosome 06"/>
</dbReference>
<feature type="domain" description="DUF4218" evidence="1">
    <location>
        <begin position="143"/>
        <end position="220"/>
    </location>
</feature>
<keyword evidence="3" id="KW-1185">Reference proteome</keyword>
<dbReference type="InterPro" id="IPR025452">
    <property type="entry name" value="DUF4218"/>
</dbReference>
<dbReference type="EMBL" id="CP144750">
    <property type="protein sequence ID" value="WVZ81113.1"/>
    <property type="molecule type" value="Genomic_DNA"/>
</dbReference>
<reference evidence="2 3" key="1">
    <citation type="submission" date="2024-02" db="EMBL/GenBank/DDBJ databases">
        <title>High-quality chromosome-scale genome assembly of Pensacola bahiagrass (Paspalum notatum Flugge var. saurae).</title>
        <authorList>
            <person name="Vega J.M."/>
            <person name="Podio M."/>
            <person name="Orjuela J."/>
            <person name="Siena L.A."/>
            <person name="Pessino S.C."/>
            <person name="Combes M.C."/>
            <person name="Mariac C."/>
            <person name="Albertini E."/>
            <person name="Pupilli F."/>
            <person name="Ortiz J.P.A."/>
            <person name="Leblanc O."/>
        </authorList>
    </citation>
    <scope>NUCLEOTIDE SEQUENCE [LARGE SCALE GENOMIC DNA]</scope>
    <source>
        <strain evidence="2">R1</strain>
        <tissue evidence="2">Leaf</tissue>
    </source>
</reference>
<accession>A0AAQ3TX02</accession>
<dbReference type="AlphaFoldDB" id="A0AAQ3TX02"/>
<proteinExistence type="predicted"/>